<evidence type="ECO:0000313" key="3">
    <source>
        <dbReference type="Proteomes" id="UP000683507"/>
    </source>
</evidence>
<accession>A0A916JP91</accession>
<dbReference type="InterPro" id="IPR013766">
    <property type="entry name" value="Thioredoxin_domain"/>
</dbReference>
<proteinExistence type="predicted"/>
<dbReference type="InterPro" id="IPR036249">
    <property type="entry name" value="Thioredoxin-like_sf"/>
</dbReference>
<name>A0A916JP91_9FLAO</name>
<sequence length="92" mass="10359">MIELTYYTGKDCGVCQVLKPKLREAVLSTFSGQVDFKEVDVAENREDAAQNRVFTLPVVIIKLDGREVKRFVRAFGVHQVTQYLEGLISPIA</sequence>
<feature type="domain" description="Thioredoxin" evidence="1">
    <location>
        <begin position="7"/>
        <end position="82"/>
    </location>
</feature>
<reference evidence="2" key="1">
    <citation type="submission" date="2021-04" db="EMBL/GenBank/DDBJ databases">
        <authorList>
            <person name="Rodrigo-Torres L."/>
            <person name="Arahal R. D."/>
            <person name="Lucena T."/>
        </authorList>
    </citation>
    <scope>NUCLEOTIDE SEQUENCE</scope>
    <source>
        <strain evidence="2">AS29M-1</strain>
    </source>
</reference>
<gene>
    <name evidence="2" type="ORF">CRYO30217_02629</name>
</gene>
<dbReference type="AlphaFoldDB" id="A0A916JP91"/>
<dbReference type="KEGG" id="ptan:CRYO30217_02629"/>
<dbReference type="CDD" id="cd02947">
    <property type="entry name" value="TRX_family"/>
    <property type="match status" value="1"/>
</dbReference>
<dbReference type="SUPFAM" id="SSF52833">
    <property type="entry name" value="Thioredoxin-like"/>
    <property type="match status" value="1"/>
</dbReference>
<keyword evidence="3" id="KW-1185">Reference proteome</keyword>
<dbReference type="Gene3D" id="3.40.30.10">
    <property type="entry name" value="Glutaredoxin"/>
    <property type="match status" value="1"/>
</dbReference>
<dbReference type="EMBL" id="OU015584">
    <property type="protein sequence ID" value="CAG5085030.1"/>
    <property type="molecule type" value="Genomic_DNA"/>
</dbReference>
<dbReference type="Proteomes" id="UP000683507">
    <property type="component" value="Chromosome"/>
</dbReference>
<evidence type="ECO:0000313" key="2">
    <source>
        <dbReference type="EMBL" id="CAG5085030.1"/>
    </source>
</evidence>
<organism evidence="2 3">
    <name type="scientific">Parvicella tangerina</name>
    <dbReference type="NCBI Taxonomy" id="2829795"/>
    <lineage>
        <taxon>Bacteria</taxon>
        <taxon>Pseudomonadati</taxon>
        <taxon>Bacteroidota</taxon>
        <taxon>Flavobacteriia</taxon>
        <taxon>Flavobacteriales</taxon>
        <taxon>Parvicellaceae</taxon>
        <taxon>Parvicella</taxon>
    </lineage>
</organism>
<protein>
    <recommendedName>
        <fullName evidence="1">Thioredoxin domain-containing protein</fullName>
    </recommendedName>
</protein>
<evidence type="ECO:0000259" key="1">
    <source>
        <dbReference type="Pfam" id="PF00085"/>
    </source>
</evidence>
<dbReference type="RefSeq" id="WP_258542846.1">
    <property type="nucleotide sequence ID" value="NZ_OU015584.1"/>
</dbReference>
<dbReference type="Pfam" id="PF00085">
    <property type="entry name" value="Thioredoxin"/>
    <property type="match status" value="1"/>
</dbReference>